<evidence type="ECO:0000313" key="10">
    <source>
        <dbReference type="Proteomes" id="UP000324832"/>
    </source>
</evidence>
<organism evidence="9 10">
    <name type="scientific">Leptidea sinapis</name>
    <dbReference type="NCBI Taxonomy" id="189913"/>
    <lineage>
        <taxon>Eukaryota</taxon>
        <taxon>Metazoa</taxon>
        <taxon>Ecdysozoa</taxon>
        <taxon>Arthropoda</taxon>
        <taxon>Hexapoda</taxon>
        <taxon>Insecta</taxon>
        <taxon>Pterygota</taxon>
        <taxon>Neoptera</taxon>
        <taxon>Endopterygota</taxon>
        <taxon>Lepidoptera</taxon>
        <taxon>Glossata</taxon>
        <taxon>Ditrysia</taxon>
        <taxon>Papilionoidea</taxon>
        <taxon>Pieridae</taxon>
        <taxon>Dismorphiinae</taxon>
        <taxon>Leptidea</taxon>
    </lineage>
</organism>
<accession>A0A5E4PMV9</accession>
<reference evidence="9 10" key="1">
    <citation type="submission" date="2017-07" db="EMBL/GenBank/DDBJ databases">
        <authorList>
            <person name="Talla V."/>
            <person name="Backstrom N."/>
        </authorList>
    </citation>
    <scope>NUCLEOTIDE SEQUENCE [LARGE SCALE GENOMIC DNA]</scope>
</reference>
<dbReference type="GO" id="GO:0005886">
    <property type="term" value="C:plasma membrane"/>
    <property type="evidence" value="ECO:0007669"/>
    <property type="project" value="UniProtKB-SubCell"/>
</dbReference>
<feature type="transmembrane region" description="Helical" evidence="8">
    <location>
        <begin position="269"/>
        <end position="296"/>
    </location>
</feature>
<dbReference type="InterPro" id="IPR052192">
    <property type="entry name" value="Insect_Ionotropic_Sensory_Rcpt"/>
</dbReference>
<dbReference type="AlphaFoldDB" id="A0A5E4PMV9"/>
<evidence type="ECO:0000256" key="6">
    <source>
        <dbReference type="ARBA" id="ARBA00023170"/>
    </source>
</evidence>
<gene>
    <name evidence="9" type="ORF">LSINAPIS_LOCUS408</name>
</gene>
<keyword evidence="10" id="KW-1185">Reference proteome</keyword>
<dbReference type="PANTHER" id="PTHR42643">
    <property type="entry name" value="IONOTROPIC RECEPTOR 20A-RELATED"/>
    <property type="match status" value="1"/>
</dbReference>
<sequence>MSEFFKLEHLFGCWTRRKVEMPINSFSEGFVCEAGCHNVSLHTKFRANNLGTCVGFQTYSVKYSEKEYIENLRLFEDKSINFNKFPMRAYAVEIRPFLVIKEESPRNYTFHQRDGMIWNTIAELMNFTIDVSSNKHPLKTFEYEKNIVHIYAFSLRKLDILIFPLYQFDIMILNNDNTVPIADSGVCLMAHRAVYETIVFDHRLIINNLVLIIEFSLCFLFTWITFIVFNFERYQNLSFDRVGKDLVNSFRTVLSISLYKPPKQSTFRIFLAVAIWCFFIINFTSQAAIISFFSVYKKGKEIDTFEQILEKNYNIEGISSPDVLLPDDEERFRNINSKMVAVQNMIICPSRMLNDSKRFCILDCAMGRYLERNLLNEKGQQYLHIARQDRIHSHYLQMIFHKHSPMTKRYNKYIQILLEGGIINKWIEYRFHDIKEDLPIKALGMKDMEGIFTCYCILLALCGLVFIIEIALGKIKFLIYRKKCKVPKRKLPKQTV</sequence>
<evidence type="ECO:0008006" key="11">
    <source>
        <dbReference type="Google" id="ProtNLM"/>
    </source>
</evidence>
<evidence type="ECO:0000256" key="8">
    <source>
        <dbReference type="SAM" id="Phobius"/>
    </source>
</evidence>
<keyword evidence="6" id="KW-0675">Receptor</keyword>
<name>A0A5E4PMV9_9NEOP</name>
<keyword evidence="3 8" id="KW-0812">Transmembrane</keyword>
<protein>
    <recommendedName>
        <fullName evidence="11">Ionotropic glutamate receptor C-terminal domain-containing protein</fullName>
    </recommendedName>
</protein>
<feature type="transmembrane region" description="Helical" evidence="8">
    <location>
        <begin position="450"/>
        <end position="472"/>
    </location>
</feature>
<evidence type="ECO:0000256" key="3">
    <source>
        <dbReference type="ARBA" id="ARBA00022692"/>
    </source>
</evidence>
<evidence type="ECO:0000313" key="9">
    <source>
        <dbReference type="EMBL" id="VVC86619.1"/>
    </source>
</evidence>
<proteinExistence type="predicted"/>
<dbReference type="Proteomes" id="UP000324832">
    <property type="component" value="Unassembled WGS sequence"/>
</dbReference>
<evidence type="ECO:0000256" key="4">
    <source>
        <dbReference type="ARBA" id="ARBA00022989"/>
    </source>
</evidence>
<comment type="subcellular location">
    <subcellularLocation>
        <location evidence="1">Cell membrane</location>
        <topology evidence="1">Multi-pass membrane protein</topology>
    </subcellularLocation>
</comment>
<evidence type="ECO:0000256" key="2">
    <source>
        <dbReference type="ARBA" id="ARBA00022475"/>
    </source>
</evidence>
<dbReference type="PANTHER" id="PTHR42643:SF38">
    <property type="entry name" value="IONOTROPIC RECEPTOR 100A"/>
    <property type="match status" value="1"/>
</dbReference>
<keyword evidence="4 8" id="KW-1133">Transmembrane helix</keyword>
<keyword evidence="5 8" id="KW-0472">Membrane</keyword>
<keyword evidence="7" id="KW-0325">Glycoprotein</keyword>
<dbReference type="EMBL" id="FZQP02000005">
    <property type="protein sequence ID" value="VVC86619.1"/>
    <property type="molecule type" value="Genomic_DNA"/>
</dbReference>
<evidence type="ECO:0000256" key="1">
    <source>
        <dbReference type="ARBA" id="ARBA00004651"/>
    </source>
</evidence>
<keyword evidence="2" id="KW-1003">Cell membrane</keyword>
<dbReference type="SUPFAM" id="SSF53850">
    <property type="entry name" value="Periplasmic binding protein-like II"/>
    <property type="match status" value="1"/>
</dbReference>
<evidence type="ECO:0000256" key="5">
    <source>
        <dbReference type="ARBA" id="ARBA00023136"/>
    </source>
</evidence>
<feature type="transmembrane region" description="Helical" evidence="8">
    <location>
        <begin position="209"/>
        <end position="231"/>
    </location>
</feature>
<evidence type="ECO:0000256" key="7">
    <source>
        <dbReference type="ARBA" id="ARBA00023180"/>
    </source>
</evidence>